<evidence type="ECO:0000313" key="1">
    <source>
        <dbReference type="EMBL" id="SOQ52170.1"/>
    </source>
</evidence>
<dbReference type="AlphaFoldDB" id="A0A2H1WGG9"/>
<proteinExistence type="predicted"/>
<accession>A0A2H1WGG9</accession>
<sequence length="253" mass="28808">MYLRESSQSLTSDLSGLVESTVHAMELLVWPLLIKGLFSDEEGLSLSETICPFQSVDSYGEERDMKDLLFKMWYDTTKPTTISLLVGDYHQLGLWMAAGGKVVAFDPAPTLVKGLLTTQRIKKDMPVIEQTYYLMVSNRRRPWTLETPEALQILETSVLRYIYDLHHYQSNRQPINLPLLKKSLFSHGESLSINHHVCSIRVGHFKLIIRNYKSRLGYVTIKLSTDIRSKSKAVAKQSVTSIASNEELKSKIN</sequence>
<name>A0A2H1WGG9_SPOFR</name>
<organism evidence="1">
    <name type="scientific">Spodoptera frugiperda</name>
    <name type="common">Fall armyworm</name>
    <dbReference type="NCBI Taxonomy" id="7108"/>
    <lineage>
        <taxon>Eukaryota</taxon>
        <taxon>Metazoa</taxon>
        <taxon>Ecdysozoa</taxon>
        <taxon>Arthropoda</taxon>
        <taxon>Hexapoda</taxon>
        <taxon>Insecta</taxon>
        <taxon>Pterygota</taxon>
        <taxon>Neoptera</taxon>
        <taxon>Endopterygota</taxon>
        <taxon>Lepidoptera</taxon>
        <taxon>Glossata</taxon>
        <taxon>Ditrysia</taxon>
        <taxon>Noctuoidea</taxon>
        <taxon>Noctuidae</taxon>
        <taxon>Amphipyrinae</taxon>
        <taxon>Spodoptera</taxon>
    </lineage>
</organism>
<reference evidence="1" key="1">
    <citation type="submission" date="2016-07" db="EMBL/GenBank/DDBJ databases">
        <authorList>
            <person name="Bretaudeau A."/>
        </authorList>
    </citation>
    <scope>NUCLEOTIDE SEQUENCE</scope>
    <source>
        <strain evidence="1">Rice</strain>
        <tissue evidence="1">Whole body</tissue>
    </source>
</reference>
<dbReference type="EMBL" id="ODYU01008505">
    <property type="protein sequence ID" value="SOQ52170.1"/>
    <property type="molecule type" value="Genomic_DNA"/>
</dbReference>
<protein>
    <submittedName>
        <fullName evidence="1">SFRICE_033767</fullName>
    </submittedName>
</protein>
<gene>
    <name evidence="1" type="ORF">SFRICE_033767</name>
</gene>